<dbReference type="InterPro" id="IPR037524">
    <property type="entry name" value="PA14/GLEYA"/>
</dbReference>
<dbReference type="SUPFAM" id="SSF49785">
    <property type="entry name" value="Galactose-binding domain-like"/>
    <property type="match status" value="1"/>
</dbReference>
<protein>
    <recommendedName>
        <fullName evidence="1">PA14 domain-containing protein</fullName>
    </recommendedName>
</protein>
<dbReference type="PROSITE" id="PS51820">
    <property type="entry name" value="PA14"/>
    <property type="match status" value="1"/>
</dbReference>
<comment type="caution">
    <text evidence="2">The sequence shown here is derived from an EMBL/GenBank/DDBJ whole genome shotgun (WGS) entry which is preliminary data.</text>
</comment>
<feature type="non-terminal residue" evidence="2">
    <location>
        <position position="1"/>
    </location>
</feature>
<evidence type="ECO:0000313" key="3">
    <source>
        <dbReference type="Proteomes" id="UP001159427"/>
    </source>
</evidence>
<evidence type="ECO:0000259" key="1">
    <source>
        <dbReference type="PROSITE" id="PS51820"/>
    </source>
</evidence>
<name>A0ABN8S2E5_9CNID</name>
<dbReference type="Gene3D" id="2.60.120.260">
    <property type="entry name" value="Galactose-binding domain-like"/>
    <property type="match status" value="1"/>
</dbReference>
<keyword evidence="3" id="KW-1185">Reference proteome</keyword>
<gene>
    <name evidence="2" type="ORF">PEVE_00016292</name>
</gene>
<feature type="domain" description="PA14" evidence="1">
    <location>
        <begin position="94"/>
        <end position="199"/>
    </location>
</feature>
<accession>A0ABN8S2E5</accession>
<organism evidence="2 3">
    <name type="scientific">Porites evermanni</name>
    <dbReference type="NCBI Taxonomy" id="104178"/>
    <lineage>
        <taxon>Eukaryota</taxon>
        <taxon>Metazoa</taxon>
        <taxon>Cnidaria</taxon>
        <taxon>Anthozoa</taxon>
        <taxon>Hexacorallia</taxon>
        <taxon>Scleractinia</taxon>
        <taxon>Fungiina</taxon>
        <taxon>Poritidae</taxon>
        <taxon>Porites</taxon>
    </lineage>
</organism>
<evidence type="ECO:0000313" key="2">
    <source>
        <dbReference type="EMBL" id="CAH3185713.1"/>
    </source>
</evidence>
<reference evidence="2 3" key="1">
    <citation type="submission" date="2022-05" db="EMBL/GenBank/DDBJ databases">
        <authorList>
            <consortium name="Genoscope - CEA"/>
            <person name="William W."/>
        </authorList>
    </citation>
    <scope>NUCLEOTIDE SEQUENCE [LARGE SCALE GENOMIC DNA]</scope>
</reference>
<dbReference type="EMBL" id="CALNXI010002279">
    <property type="protein sequence ID" value="CAH3185713.1"/>
    <property type="molecule type" value="Genomic_DNA"/>
</dbReference>
<proteinExistence type="predicted"/>
<dbReference type="InterPro" id="IPR008979">
    <property type="entry name" value="Galactose-bd-like_sf"/>
</dbReference>
<sequence length="199" mass="23171">GQPVWWTVTLQRRGFVSKIWIKNRLGCCLAKMPKHNVILGTKKANCKVYSWKDRQKTLMICEPLISASNVTIYEDGVDDLSLCEVMITAIESEDSLHGVLQELWYNIPFGASLRADSRFPSNPNVVYILRQFDAPFNFHTNYGQRLTAYLQVSESGNYTFFVACDDTCELWLRTEREEHVEKLLLIKLDYRTNHNQWNK</sequence>
<dbReference type="Proteomes" id="UP001159427">
    <property type="component" value="Unassembled WGS sequence"/>
</dbReference>